<keyword evidence="8" id="KW-1185">Reference proteome</keyword>
<organism evidence="7 8">
    <name type="scientific">Encephalitozoon hellem</name>
    <name type="common">Microsporidian parasite</name>
    <dbReference type="NCBI Taxonomy" id="27973"/>
    <lineage>
        <taxon>Eukaryota</taxon>
        <taxon>Fungi</taxon>
        <taxon>Fungi incertae sedis</taxon>
        <taxon>Microsporidia</taxon>
        <taxon>Unikaryonidae</taxon>
        <taxon>Encephalitozoon</taxon>
    </lineage>
</organism>
<dbReference type="EMBL" id="CP119066">
    <property type="protein sequence ID" value="WEL38698.1"/>
    <property type="molecule type" value="Genomic_DNA"/>
</dbReference>
<dbReference type="Gene3D" id="3.40.30.10">
    <property type="entry name" value="Glutaredoxin"/>
    <property type="match status" value="1"/>
</dbReference>
<dbReference type="PANTHER" id="PTHR10293:SF16">
    <property type="entry name" value="GLUTAREDOXIN-RELATED PROTEIN 5, MITOCHONDRIAL"/>
    <property type="match status" value="1"/>
</dbReference>
<gene>
    <name evidence="7" type="ORF">PFJ87_05g01690</name>
</gene>
<dbReference type="InterPro" id="IPR004480">
    <property type="entry name" value="Monothiol_GRX-rel"/>
</dbReference>
<evidence type="ECO:0000256" key="5">
    <source>
        <dbReference type="ARBA" id="ARBA00023284"/>
    </source>
</evidence>
<dbReference type="InterPro" id="IPR033658">
    <property type="entry name" value="GRX_PICOT-like"/>
</dbReference>
<evidence type="ECO:0000256" key="2">
    <source>
        <dbReference type="ARBA" id="ARBA00022723"/>
    </source>
</evidence>
<reference evidence="7 8" key="1">
    <citation type="submission" date="2023-02" db="EMBL/GenBank/DDBJ databases">
        <title>Encephalitozoon hellem ATCC 50451 complete genome.</title>
        <authorList>
            <person name="Mascarenhas dos Santos A.C."/>
            <person name="Julian A.T."/>
            <person name="Pombert J.-F."/>
        </authorList>
    </citation>
    <scope>NUCLEOTIDE SEQUENCE [LARGE SCALE GENOMIC DNA]</scope>
    <source>
        <strain evidence="7 8">ATCC 50451</strain>
    </source>
</reference>
<keyword evidence="1" id="KW-0001">2Fe-2S</keyword>
<dbReference type="SUPFAM" id="SSF52833">
    <property type="entry name" value="Thioredoxin-like"/>
    <property type="match status" value="1"/>
</dbReference>
<sequence length="196" mass="22982">MNDVERSDLFEELKKYDVVVAYEDENNKMDAILKDTEIDYSEVNLEVSQRLKIEFMKHFEVAKLPVLLIKGTPVLENPEKKIQEYIEERRKKALRKIQDVIDPSKVVLFIKGSPEYPKCGFTRTLMDILLKEGVKRDKIAYFDVLSDEDVRRELKKINNWPTFPQVYIGNKFIGGLDIVRKISEKGRLKDELSEII</sequence>
<dbReference type="InterPro" id="IPR036249">
    <property type="entry name" value="Thioredoxin-like_sf"/>
</dbReference>
<proteinExistence type="predicted"/>
<dbReference type="PANTHER" id="PTHR10293">
    <property type="entry name" value="GLUTAREDOXIN FAMILY MEMBER"/>
    <property type="match status" value="1"/>
</dbReference>
<evidence type="ECO:0000313" key="8">
    <source>
        <dbReference type="Proteomes" id="UP001217963"/>
    </source>
</evidence>
<dbReference type="PROSITE" id="PS51354">
    <property type="entry name" value="GLUTAREDOXIN_2"/>
    <property type="match status" value="1"/>
</dbReference>
<dbReference type="Pfam" id="PF00462">
    <property type="entry name" value="Glutaredoxin"/>
    <property type="match status" value="1"/>
</dbReference>
<keyword evidence="3" id="KW-0408">Iron</keyword>
<dbReference type="CDD" id="cd03028">
    <property type="entry name" value="GRX_PICOT_like"/>
    <property type="match status" value="1"/>
</dbReference>
<evidence type="ECO:0000256" key="1">
    <source>
        <dbReference type="ARBA" id="ARBA00022714"/>
    </source>
</evidence>
<evidence type="ECO:0000256" key="3">
    <source>
        <dbReference type="ARBA" id="ARBA00023004"/>
    </source>
</evidence>
<evidence type="ECO:0000256" key="4">
    <source>
        <dbReference type="ARBA" id="ARBA00023014"/>
    </source>
</evidence>
<feature type="domain" description="Glutaredoxin" evidence="6">
    <location>
        <begin position="106"/>
        <end position="173"/>
    </location>
</feature>
<name>A0ABY8CIK0_ENCHE</name>
<dbReference type="InterPro" id="IPR002109">
    <property type="entry name" value="Glutaredoxin"/>
</dbReference>
<protein>
    <submittedName>
        <fullName evidence="7">Glutaredoxin-like protein</fullName>
    </submittedName>
</protein>
<keyword evidence="5" id="KW-0676">Redox-active center</keyword>
<evidence type="ECO:0000259" key="6">
    <source>
        <dbReference type="Pfam" id="PF00462"/>
    </source>
</evidence>
<keyword evidence="4" id="KW-0411">Iron-sulfur</keyword>
<dbReference type="Proteomes" id="UP001217963">
    <property type="component" value="Chromosome V"/>
</dbReference>
<accession>A0ABY8CIK0</accession>
<keyword evidence="2" id="KW-0479">Metal-binding</keyword>
<evidence type="ECO:0000313" key="7">
    <source>
        <dbReference type="EMBL" id="WEL38698.1"/>
    </source>
</evidence>